<protein>
    <submittedName>
        <fullName evidence="2">Uncharacterized protein</fullName>
    </submittedName>
</protein>
<keyword evidence="3" id="KW-1185">Reference proteome</keyword>
<feature type="compositionally biased region" description="Basic and acidic residues" evidence="1">
    <location>
        <begin position="139"/>
        <end position="159"/>
    </location>
</feature>
<dbReference type="AlphaFoldDB" id="A0A9P6IPT7"/>
<accession>A0A9P6IPT7</accession>
<gene>
    <name evidence="2" type="ORF">BGZ65_012881</name>
</gene>
<evidence type="ECO:0000313" key="3">
    <source>
        <dbReference type="Proteomes" id="UP000749646"/>
    </source>
</evidence>
<name>A0A9P6IPT7_9FUNG</name>
<feature type="compositionally biased region" description="Low complexity" evidence="1">
    <location>
        <begin position="124"/>
        <end position="133"/>
    </location>
</feature>
<organism evidence="2 3">
    <name type="scientific">Modicella reniformis</name>
    <dbReference type="NCBI Taxonomy" id="1440133"/>
    <lineage>
        <taxon>Eukaryota</taxon>
        <taxon>Fungi</taxon>
        <taxon>Fungi incertae sedis</taxon>
        <taxon>Mucoromycota</taxon>
        <taxon>Mortierellomycotina</taxon>
        <taxon>Mortierellomycetes</taxon>
        <taxon>Mortierellales</taxon>
        <taxon>Mortierellaceae</taxon>
        <taxon>Modicella</taxon>
    </lineage>
</organism>
<feature type="region of interest" description="Disordered" evidence="1">
    <location>
        <begin position="114"/>
        <end position="175"/>
    </location>
</feature>
<reference evidence="2" key="1">
    <citation type="journal article" date="2020" name="Fungal Divers.">
        <title>Resolving the Mortierellaceae phylogeny through synthesis of multi-gene phylogenetics and phylogenomics.</title>
        <authorList>
            <person name="Vandepol N."/>
            <person name="Liber J."/>
            <person name="Desiro A."/>
            <person name="Na H."/>
            <person name="Kennedy M."/>
            <person name="Barry K."/>
            <person name="Grigoriev I.V."/>
            <person name="Miller A.N."/>
            <person name="O'Donnell K."/>
            <person name="Stajich J.E."/>
            <person name="Bonito G."/>
        </authorList>
    </citation>
    <scope>NUCLEOTIDE SEQUENCE</scope>
    <source>
        <strain evidence="2">MES-2147</strain>
    </source>
</reference>
<feature type="non-terminal residue" evidence="2">
    <location>
        <position position="175"/>
    </location>
</feature>
<evidence type="ECO:0000256" key="1">
    <source>
        <dbReference type="SAM" id="MobiDB-lite"/>
    </source>
</evidence>
<evidence type="ECO:0000313" key="2">
    <source>
        <dbReference type="EMBL" id="KAF9943982.1"/>
    </source>
</evidence>
<dbReference type="EMBL" id="JAAAHW010008670">
    <property type="protein sequence ID" value="KAF9943982.1"/>
    <property type="molecule type" value="Genomic_DNA"/>
</dbReference>
<dbReference type="Proteomes" id="UP000749646">
    <property type="component" value="Unassembled WGS sequence"/>
</dbReference>
<comment type="caution">
    <text evidence="2">The sequence shown here is derived from an EMBL/GenBank/DDBJ whole genome shotgun (WGS) entry which is preliminary data.</text>
</comment>
<sequence length="175" mass="19157">MLDVDVDVDADRDLNGIVASYVGTGGLQSHSAAGYYVTSFLIMRKCVLRYLTKLHMISMESGRVLSSFFLPFPLNTTDRIQSARSSVVSMAASKTTRDPKGNEVDVGADFIAFENSDEEESQAEETTAPQAESSRNKRRPQDEVASSRDMDPIGDKGNEVDVGADFIAFENSDEE</sequence>
<proteinExistence type="predicted"/>